<dbReference type="SUPFAM" id="SSF161098">
    <property type="entry name" value="MetI-like"/>
    <property type="match status" value="1"/>
</dbReference>
<keyword evidence="5 7" id="KW-1133">Transmembrane helix</keyword>
<dbReference type="EMBL" id="LAZR01019872">
    <property type="protein sequence ID" value="KKL90943.1"/>
    <property type="molecule type" value="Genomic_DNA"/>
</dbReference>
<accession>A0A0F9FX80</accession>
<evidence type="ECO:0000313" key="9">
    <source>
        <dbReference type="EMBL" id="KKL90943.1"/>
    </source>
</evidence>
<dbReference type="Gene3D" id="1.10.3720.10">
    <property type="entry name" value="MetI-like"/>
    <property type="match status" value="1"/>
</dbReference>
<feature type="transmembrane region" description="Helical" evidence="7">
    <location>
        <begin position="100"/>
        <end position="120"/>
    </location>
</feature>
<protein>
    <recommendedName>
        <fullName evidence="8">ABC transmembrane type-1 domain-containing protein</fullName>
    </recommendedName>
</protein>
<proteinExistence type="predicted"/>
<dbReference type="GO" id="GO:0005886">
    <property type="term" value="C:plasma membrane"/>
    <property type="evidence" value="ECO:0007669"/>
    <property type="project" value="UniProtKB-SubCell"/>
</dbReference>
<dbReference type="GO" id="GO:0055085">
    <property type="term" value="P:transmembrane transport"/>
    <property type="evidence" value="ECO:0007669"/>
    <property type="project" value="InterPro"/>
</dbReference>
<organism evidence="9">
    <name type="scientific">marine sediment metagenome</name>
    <dbReference type="NCBI Taxonomy" id="412755"/>
    <lineage>
        <taxon>unclassified sequences</taxon>
        <taxon>metagenomes</taxon>
        <taxon>ecological metagenomes</taxon>
    </lineage>
</organism>
<dbReference type="InterPro" id="IPR000515">
    <property type="entry name" value="MetI-like"/>
</dbReference>
<dbReference type="Pfam" id="PF00528">
    <property type="entry name" value="BPD_transp_1"/>
    <property type="match status" value="1"/>
</dbReference>
<evidence type="ECO:0000256" key="3">
    <source>
        <dbReference type="ARBA" id="ARBA00022475"/>
    </source>
</evidence>
<dbReference type="PANTHER" id="PTHR30151">
    <property type="entry name" value="ALKANE SULFONATE ABC TRANSPORTER-RELATED, MEMBRANE SUBUNIT"/>
    <property type="match status" value="1"/>
</dbReference>
<evidence type="ECO:0000256" key="2">
    <source>
        <dbReference type="ARBA" id="ARBA00022448"/>
    </source>
</evidence>
<comment type="subcellular location">
    <subcellularLocation>
        <location evidence="1">Cell membrane</location>
        <topology evidence="1">Multi-pass membrane protein</topology>
    </subcellularLocation>
</comment>
<feature type="transmembrane region" description="Helical" evidence="7">
    <location>
        <begin position="17"/>
        <end position="39"/>
    </location>
</feature>
<keyword evidence="6 7" id="KW-0472">Membrane</keyword>
<keyword evidence="4 7" id="KW-0812">Transmembrane</keyword>
<feature type="transmembrane region" description="Helical" evidence="7">
    <location>
        <begin position="249"/>
        <end position="269"/>
    </location>
</feature>
<dbReference type="InterPro" id="IPR035906">
    <property type="entry name" value="MetI-like_sf"/>
</dbReference>
<keyword evidence="2" id="KW-0813">Transport</keyword>
<evidence type="ECO:0000256" key="4">
    <source>
        <dbReference type="ARBA" id="ARBA00022692"/>
    </source>
</evidence>
<comment type="caution">
    <text evidence="9">The sequence shown here is derived from an EMBL/GenBank/DDBJ whole genome shotgun (WGS) entry which is preliminary data.</text>
</comment>
<evidence type="ECO:0000259" key="8">
    <source>
        <dbReference type="PROSITE" id="PS50928"/>
    </source>
</evidence>
<feature type="transmembrane region" description="Helical" evidence="7">
    <location>
        <begin position="199"/>
        <end position="229"/>
    </location>
</feature>
<evidence type="ECO:0000256" key="7">
    <source>
        <dbReference type="SAM" id="Phobius"/>
    </source>
</evidence>
<sequence length="294" mass="32949">MSLVNDTIVRFVRKLRFYYLTLLTVGTILVVWEVTAHVLSFFTPYATIILPPLEHIITVSLPGFATFYGVGMPGIYGQAPSFFFAFLVLGYHSIITFFRVITGTLLGVGIGIGLGILIGWSYRLETFVRIPLLFIRTVPLLAIIPLFIVWFGGSELGVLLYIAFGSFIILVINTIEAIRNVPPVYQNYARTLGATRGQLFRTVIIPAIVPELTGGIRVVIGLSWAIGLAAEYLATQRGLGRMMILSEQYLYTGRMIMIAFLYMIFSIGLNKVYMQGANYITRWVPRVEKIREGR</sequence>
<dbReference type="PANTHER" id="PTHR30151:SF0">
    <property type="entry name" value="ABC TRANSPORTER PERMEASE PROTEIN MJ0413-RELATED"/>
    <property type="match status" value="1"/>
</dbReference>
<feature type="domain" description="ABC transmembrane type-1" evidence="8">
    <location>
        <begin position="93"/>
        <end position="273"/>
    </location>
</feature>
<dbReference type="CDD" id="cd06261">
    <property type="entry name" value="TM_PBP2"/>
    <property type="match status" value="1"/>
</dbReference>
<dbReference type="PROSITE" id="PS50928">
    <property type="entry name" value="ABC_TM1"/>
    <property type="match status" value="1"/>
</dbReference>
<evidence type="ECO:0000256" key="5">
    <source>
        <dbReference type="ARBA" id="ARBA00022989"/>
    </source>
</evidence>
<evidence type="ECO:0000256" key="6">
    <source>
        <dbReference type="ARBA" id="ARBA00023136"/>
    </source>
</evidence>
<dbReference type="AlphaFoldDB" id="A0A0F9FX80"/>
<name>A0A0F9FX80_9ZZZZ</name>
<keyword evidence="3" id="KW-1003">Cell membrane</keyword>
<evidence type="ECO:0000256" key="1">
    <source>
        <dbReference type="ARBA" id="ARBA00004651"/>
    </source>
</evidence>
<feature type="transmembrane region" description="Helical" evidence="7">
    <location>
        <begin position="132"/>
        <end position="152"/>
    </location>
</feature>
<feature type="transmembrane region" description="Helical" evidence="7">
    <location>
        <begin position="45"/>
        <end position="68"/>
    </location>
</feature>
<feature type="transmembrane region" description="Helical" evidence="7">
    <location>
        <begin position="158"/>
        <end position="178"/>
    </location>
</feature>
<reference evidence="9" key="1">
    <citation type="journal article" date="2015" name="Nature">
        <title>Complex archaea that bridge the gap between prokaryotes and eukaryotes.</title>
        <authorList>
            <person name="Spang A."/>
            <person name="Saw J.H."/>
            <person name="Jorgensen S.L."/>
            <person name="Zaremba-Niedzwiedzka K."/>
            <person name="Martijn J."/>
            <person name="Lind A.E."/>
            <person name="van Eijk R."/>
            <person name="Schleper C."/>
            <person name="Guy L."/>
            <person name="Ettema T.J."/>
        </authorList>
    </citation>
    <scope>NUCLEOTIDE SEQUENCE</scope>
</reference>
<gene>
    <name evidence="9" type="ORF">LCGC14_1899650</name>
</gene>